<protein>
    <submittedName>
        <fullName evidence="1">Uncharacterized protein</fullName>
    </submittedName>
</protein>
<evidence type="ECO:0000313" key="2">
    <source>
        <dbReference type="Proteomes" id="UP000288168"/>
    </source>
</evidence>
<sequence>MPCSRFCDAQLFKFHESFKDSPGPKPEFLAPFKVLLIALILSTYRGAETFPSAIINSKHVWQLFHTMGVYDQEAINEKGTNPIIREGYQR</sequence>
<reference evidence="1 2" key="1">
    <citation type="submission" date="2017-06" db="EMBL/GenBank/DDBJ databases">
        <title>Comparative genomic analysis of Ambrosia Fusariam Clade fungi.</title>
        <authorList>
            <person name="Stajich J.E."/>
            <person name="Carrillo J."/>
            <person name="Kijimoto T."/>
            <person name="Eskalen A."/>
            <person name="O'Donnell K."/>
            <person name="Kasson M."/>
        </authorList>
    </citation>
    <scope>NUCLEOTIDE SEQUENCE [LARGE SCALE GENOMIC DNA]</scope>
    <source>
        <strain evidence="1 2">NRRL62584</strain>
    </source>
</reference>
<gene>
    <name evidence="1" type="ORF">CEP54_011408</name>
</gene>
<comment type="caution">
    <text evidence="1">The sequence shown here is derived from an EMBL/GenBank/DDBJ whole genome shotgun (WGS) entry which is preliminary data.</text>
</comment>
<dbReference type="Proteomes" id="UP000288168">
    <property type="component" value="Unassembled WGS sequence"/>
</dbReference>
<dbReference type="AlphaFoldDB" id="A0A428PED0"/>
<keyword evidence="2" id="KW-1185">Reference proteome</keyword>
<dbReference type="EMBL" id="NKCI01000149">
    <property type="protein sequence ID" value="RSL51431.1"/>
    <property type="molecule type" value="Genomic_DNA"/>
</dbReference>
<evidence type="ECO:0000313" key="1">
    <source>
        <dbReference type="EMBL" id="RSL51431.1"/>
    </source>
</evidence>
<dbReference type="STRING" id="1325734.A0A428PED0"/>
<organism evidence="1 2">
    <name type="scientific">Fusarium duplospermum</name>
    <dbReference type="NCBI Taxonomy" id="1325734"/>
    <lineage>
        <taxon>Eukaryota</taxon>
        <taxon>Fungi</taxon>
        <taxon>Dikarya</taxon>
        <taxon>Ascomycota</taxon>
        <taxon>Pezizomycotina</taxon>
        <taxon>Sordariomycetes</taxon>
        <taxon>Hypocreomycetidae</taxon>
        <taxon>Hypocreales</taxon>
        <taxon>Nectriaceae</taxon>
        <taxon>Fusarium</taxon>
        <taxon>Fusarium solani species complex</taxon>
    </lineage>
</organism>
<dbReference type="OrthoDB" id="10018191at2759"/>
<accession>A0A428PED0</accession>
<name>A0A428PED0_9HYPO</name>
<proteinExistence type="predicted"/>